<dbReference type="PANTHER" id="PTHR16092">
    <property type="entry name" value="SEC3/SYNTAXIN-RELATED"/>
    <property type="match status" value="1"/>
</dbReference>
<dbReference type="OrthoDB" id="27109at2759"/>
<evidence type="ECO:0000313" key="9">
    <source>
        <dbReference type="Proteomes" id="UP000749559"/>
    </source>
</evidence>
<dbReference type="CDD" id="cd14683">
    <property type="entry name" value="PH-EXOC1"/>
    <property type="match status" value="1"/>
</dbReference>
<feature type="coiled-coil region" evidence="5">
    <location>
        <begin position="233"/>
        <end position="288"/>
    </location>
</feature>
<evidence type="ECO:0000313" key="8">
    <source>
        <dbReference type="EMBL" id="CAH1777406.1"/>
    </source>
</evidence>
<dbReference type="GO" id="GO:0005886">
    <property type="term" value="C:plasma membrane"/>
    <property type="evidence" value="ECO:0007669"/>
    <property type="project" value="TreeGrafter"/>
</dbReference>
<reference evidence="8" key="1">
    <citation type="submission" date="2022-03" db="EMBL/GenBank/DDBJ databases">
        <authorList>
            <person name="Martin C."/>
        </authorList>
    </citation>
    <scope>NUCLEOTIDE SEQUENCE</scope>
</reference>
<keyword evidence="2" id="KW-0813">Transport</keyword>
<comment type="caution">
    <text evidence="8">The sequence shown here is derived from an EMBL/GenBank/DDBJ whole genome shotgun (WGS) entry which is preliminary data.</text>
</comment>
<feature type="region of interest" description="Disordered" evidence="6">
    <location>
        <begin position="453"/>
        <end position="480"/>
    </location>
</feature>
<dbReference type="InterPro" id="IPR019160">
    <property type="entry name" value="Sec3_CC"/>
</dbReference>
<evidence type="ECO:0000256" key="6">
    <source>
        <dbReference type="SAM" id="MobiDB-lite"/>
    </source>
</evidence>
<dbReference type="EMBL" id="CAIIXF020000002">
    <property type="protein sequence ID" value="CAH1777406.1"/>
    <property type="molecule type" value="Genomic_DNA"/>
</dbReference>
<dbReference type="Proteomes" id="UP000749559">
    <property type="component" value="Unassembled WGS sequence"/>
</dbReference>
<protein>
    <recommendedName>
        <fullName evidence="7">Exocyst complex component Sec3 PIP2-binding N-terminal domain-containing protein</fullName>
    </recommendedName>
</protein>
<feature type="compositionally biased region" description="Polar residues" evidence="6">
    <location>
        <begin position="453"/>
        <end position="463"/>
    </location>
</feature>
<dbReference type="GO" id="GO:0006893">
    <property type="term" value="P:Golgi to plasma membrane transport"/>
    <property type="evidence" value="ECO:0007669"/>
    <property type="project" value="TreeGrafter"/>
</dbReference>
<dbReference type="GO" id="GO:0005546">
    <property type="term" value="F:phosphatidylinositol-4,5-bisphosphate binding"/>
    <property type="evidence" value="ECO:0007669"/>
    <property type="project" value="TreeGrafter"/>
</dbReference>
<dbReference type="Gene3D" id="2.30.29.90">
    <property type="match status" value="1"/>
</dbReference>
<dbReference type="AlphaFoldDB" id="A0A8S4N8H0"/>
<keyword evidence="3" id="KW-0268">Exocytosis</keyword>
<dbReference type="Pfam" id="PF20654">
    <property type="entry name" value="Sec3_C-term"/>
    <property type="match status" value="1"/>
</dbReference>
<feature type="non-terminal residue" evidence="8">
    <location>
        <position position="1"/>
    </location>
</feature>
<feature type="domain" description="Exocyst complex component Sec3 PIP2-binding N-terminal" evidence="7">
    <location>
        <begin position="31"/>
        <end position="123"/>
    </location>
</feature>
<evidence type="ECO:0000256" key="1">
    <source>
        <dbReference type="ARBA" id="ARBA00006518"/>
    </source>
</evidence>
<dbReference type="PANTHER" id="PTHR16092:SF14">
    <property type="entry name" value="EXOCYST COMPLEX COMPONENT 1 ISOFORM X1"/>
    <property type="match status" value="1"/>
</dbReference>
<proteinExistence type="inferred from homology"/>
<evidence type="ECO:0000256" key="3">
    <source>
        <dbReference type="ARBA" id="ARBA00022483"/>
    </source>
</evidence>
<dbReference type="GO" id="GO:0006887">
    <property type="term" value="P:exocytosis"/>
    <property type="evidence" value="ECO:0007669"/>
    <property type="project" value="UniProtKB-KW"/>
</dbReference>
<sequence>MTAIKHTLQREVFLPCDERLIGVVHVNKAGKKKKASFLCAAVTTEKPVQVFLYLVKKADKGDTYKKKTSWPLRSLRQFDNKDITKDIADFDIVMPDKTFKWTASNIQEKNSFITCLWKLCQRYLQQKPEFLNVHSSLLEDVTAVGESGSTKKGLEELLPPSEEGYANITAREEKDLESLMKDCEFAISNAEAFGEQLSKDLSILDGANIHSIMSSEEQVHKLMQFIDVALDEATEIEQKLDGYDNLLQSVKDQMEIMKDKDTFIQIKNRNHKELLDELDKLISKLDLDHKHMKSLLDGDLSTPTGIYESTVAAQSLQDCMNVEIHPALSKMQAVVEQQRRFDKLKSTFAKRVSHHLNNLFIHQGNEMETLSRHTQDLKLPQHHSSHRDLLPYAELMLWLKTVENQHYTSLAKVYTTSLSKLYDREIRDFFESAKQKITIHKATESRKTSTFYSVQPSLDGSQGSLNKSTSHKKSSSFNSLDTDSVHGSDLDLTRSKFDSLFNTVLSELEPVCLNEQEFCVRFFHLSTEPQSPDVTLIVEKEYFDEDGQPKKYSPEELQKSNRKLISEEIRKMMGGLFPSLEPSLVDFVEFGYRLDGFNSMYMLVRMSQHVLHAQDTGSFLSKSFASCLISIKRNFDKFIQSQIRSIEDYRVTKKGRCGIIPFVSNFEDFANQAERIFKGSDRRTDLDRSYRTLVHTIFEQIGRVASEHPKTPRSVVMLENFHHMYSMLSQLKIQVLDTERKEAKQKYQENLQAYVTAQLGRPMEKLNLFFDGIENRVAAGVKAEEVGYQLAFNKQELRKVIKEYPGKEVKKGLDNLYKKVEKHLCDEENLAQVVWHSMQDDFIKQYNHFDELIKKCYPGSNVTLEFTMRKNNGFVSSTEVLISR</sequence>
<dbReference type="SUPFAM" id="SSF50729">
    <property type="entry name" value="PH domain-like"/>
    <property type="match status" value="1"/>
</dbReference>
<accession>A0A8S4N8H0</accession>
<evidence type="ECO:0000256" key="2">
    <source>
        <dbReference type="ARBA" id="ARBA00022448"/>
    </source>
</evidence>
<evidence type="ECO:0000256" key="5">
    <source>
        <dbReference type="SAM" id="Coils"/>
    </source>
</evidence>
<dbReference type="InterPro" id="IPR048628">
    <property type="entry name" value="Sec3_C"/>
</dbReference>
<organism evidence="8 9">
    <name type="scientific">Owenia fusiformis</name>
    <name type="common">Polychaete worm</name>
    <dbReference type="NCBI Taxonomy" id="6347"/>
    <lineage>
        <taxon>Eukaryota</taxon>
        <taxon>Metazoa</taxon>
        <taxon>Spiralia</taxon>
        <taxon>Lophotrochozoa</taxon>
        <taxon>Annelida</taxon>
        <taxon>Polychaeta</taxon>
        <taxon>Sedentaria</taxon>
        <taxon>Canalipalpata</taxon>
        <taxon>Sabellida</taxon>
        <taxon>Oweniida</taxon>
        <taxon>Oweniidae</taxon>
        <taxon>Owenia</taxon>
    </lineage>
</organism>
<comment type="similarity">
    <text evidence="1">Belongs to the SEC3 family.</text>
</comment>
<dbReference type="Pfam" id="PF15277">
    <property type="entry name" value="Sec3-PIP2_bind"/>
    <property type="match status" value="1"/>
</dbReference>
<evidence type="ECO:0000256" key="4">
    <source>
        <dbReference type="ARBA" id="ARBA00023054"/>
    </source>
</evidence>
<evidence type="ECO:0000259" key="7">
    <source>
        <dbReference type="SMART" id="SM01313"/>
    </source>
</evidence>
<dbReference type="SMART" id="SM01313">
    <property type="entry name" value="Sec3-PIP2_bind"/>
    <property type="match status" value="1"/>
</dbReference>
<name>A0A8S4N8H0_OWEFU</name>
<keyword evidence="4 5" id="KW-0175">Coiled coil</keyword>
<dbReference type="InterPro" id="IPR028258">
    <property type="entry name" value="Sec3-PIP2_bind"/>
</dbReference>
<gene>
    <name evidence="8" type="ORF">OFUS_LOCUS4454</name>
</gene>
<dbReference type="Pfam" id="PF09763">
    <property type="entry name" value="Sec3_CC"/>
    <property type="match status" value="1"/>
</dbReference>
<keyword evidence="9" id="KW-1185">Reference proteome</keyword>
<dbReference type="GO" id="GO:0000145">
    <property type="term" value="C:exocyst"/>
    <property type="evidence" value="ECO:0007669"/>
    <property type="project" value="InterPro"/>
</dbReference>